<evidence type="ECO:0000313" key="2">
    <source>
        <dbReference type="Proteomes" id="UP001210925"/>
    </source>
</evidence>
<evidence type="ECO:0000313" key="1">
    <source>
        <dbReference type="EMBL" id="KAJ3261525.1"/>
    </source>
</evidence>
<dbReference type="EMBL" id="JADGKB010000005">
    <property type="protein sequence ID" value="KAJ3261525.1"/>
    <property type="molecule type" value="Genomic_DNA"/>
</dbReference>
<name>A0AAD5UQE8_9FUNG</name>
<organism evidence="1 2">
    <name type="scientific">Boothiomyces macroporosus</name>
    <dbReference type="NCBI Taxonomy" id="261099"/>
    <lineage>
        <taxon>Eukaryota</taxon>
        <taxon>Fungi</taxon>
        <taxon>Fungi incertae sedis</taxon>
        <taxon>Chytridiomycota</taxon>
        <taxon>Chytridiomycota incertae sedis</taxon>
        <taxon>Chytridiomycetes</taxon>
        <taxon>Rhizophydiales</taxon>
        <taxon>Terramycetaceae</taxon>
        <taxon>Boothiomyces</taxon>
    </lineage>
</organism>
<sequence>MHKLLENRIADKHAPVNVFKRHTSVQDVEATMAQMDKQNKTSFTKWVKSENNLNYICTFKAELIKDFIEKDFESSIHALEWMTDGWSLESVSELILKLFYTKRISSAIFCRIVWGLAHSWELEKINDLLPVILVGESLSIIAAFVGNWVNISTMGSDNIAELVVGLACAFRWDIDQLEEFLLSLCAFICSDSVLQRSLCLIVHEELEYAYKAAIADPSKKILYTFEMLVQILIEESTK</sequence>
<protein>
    <submittedName>
        <fullName evidence="1">Uncharacterized protein</fullName>
    </submittedName>
</protein>
<proteinExistence type="predicted"/>
<keyword evidence="2" id="KW-1185">Reference proteome</keyword>
<comment type="caution">
    <text evidence="1">The sequence shown here is derived from an EMBL/GenBank/DDBJ whole genome shotgun (WGS) entry which is preliminary data.</text>
</comment>
<accession>A0AAD5UQE8</accession>
<dbReference type="AlphaFoldDB" id="A0AAD5UQE8"/>
<gene>
    <name evidence="1" type="ORF">HK103_005363</name>
</gene>
<dbReference type="Proteomes" id="UP001210925">
    <property type="component" value="Unassembled WGS sequence"/>
</dbReference>
<reference evidence="1" key="1">
    <citation type="submission" date="2020-05" db="EMBL/GenBank/DDBJ databases">
        <title>Phylogenomic resolution of chytrid fungi.</title>
        <authorList>
            <person name="Stajich J.E."/>
            <person name="Amses K."/>
            <person name="Simmons R."/>
            <person name="Seto K."/>
            <person name="Myers J."/>
            <person name="Bonds A."/>
            <person name="Quandt C.A."/>
            <person name="Barry K."/>
            <person name="Liu P."/>
            <person name="Grigoriev I."/>
            <person name="Longcore J.E."/>
            <person name="James T.Y."/>
        </authorList>
    </citation>
    <scope>NUCLEOTIDE SEQUENCE</scope>
    <source>
        <strain evidence="1">PLAUS21</strain>
    </source>
</reference>